<evidence type="ECO:0000256" key="4">
    <source>
        <dbReference type="PROSITE-ProRule" id="PRU00354"/>
    </source>
</evidence>
<dbReference type="OrthoDB" id="38125at2759"/>
<dbReference type="EMBL" id="DF973340">
    <property type="protein sequence ID" value="GAU26707.1"/>
    <property type="molecule type" value="Genomic_DNA"/>
</dbReference>
<reference evidence="7" key="1">
    <citation type="journal article" date="2017" name="Front. Plant Sci.">
        <title>Climate Clever Clovers: New Paradigm to Reduce the Environmental Footprint of Ruminants by Breeding Low Methanogenic Forages Utilizing Haplotype Variation.</title>
        <authorList>
            <person name="Kaur P."/>
            <person name="Appels R."/>
            <person name="Bayer P.E."/>
            <person name="Keeble-Gagnere G."/>
            <person name="Wang J."/>
            <person name="Hirakawa H."/>
            <person name="Shirasawa K."/>
            <person name="Vercoe P."/>
            <person name="Stefanova K."/>
            <person name="Durmic Z."/>
            <person name="Nichols P."/>
            <person name="Revell C."/>
            <person name="Isobe S.N."/>
            <person name="Edwards D."/>
            <person name="Erskine W."/>
        </authorList>
    </citation>
    <scope>NUCLEOTIDE SEQUENCE [LARGE SCALE GENOMIC DNA]</scope>
    <source>
        <strain evidence="7">cv. Daliak</strain>
    </source>
</reference>
<dbReference type="PROSITE" id="PS51006">
    <property type="entry name" value="PABS_2"/>
    <property type="match status" value="1"/>
</dbReference>
<keyword evidence="3 4" id="KW-0620">Polyamine biosynthesis</keyword>
<keyword evidence="2 4" id="KW-0808">Transferase</keyword>
<dbReference type="Gene3D" id="3.40.50.150">
    <property type="entry name" value="Vaccinia Virus protein VP39"/>
    <property type="match status" value="1"/>
</dbReference>
<dbReference type="PANTHER" id="PTHR43317:SF1">
    <property type="entry name" value="THERMOSPERMINE SYNTHASE ACAULIS5"/>
    <property type="match status" value="1"/>
</dbReference>
<protein>
    <recommendedName>
        <fullName evidence="5">PABS domain-containing protein</fullName>
    </recommendedName>
</protein>
<dbReference type="CDD" id="cd02440">
    <property type="entry name" value="AdoMet_MTases"/>
    <property type="match status" value="1"/>
</dbReference>
<sequence length="174" mass="20104">MGEAPQLLYVNGFSKFGHDYDDQIEQHLANNFDHDFSWYEEVIDDDLKWSFALNSPKRVFIMGGGEGSAARESLKHKSVEKVIMCDIDQEVVDFCKKYLITNREAFAHKKLNLVINDAKVELEKRKEKFDIIVGDLADPVEAFRMKLMCTLKKMLDSFLDMAWLIVTDVSTFKP</sequence>
<dbReference type="GO" id="GO:0010487">
    <property type="term" value="F:thermospermine synthase activity"/>
    <property type="evidence" value="ECO:0007669"/>
    <property type="project" value="TreeGrafter"/>
</dbReference>
<dbReference type="AlphaFoldDB" id="A0A2Z6NBM5"/>
<proteinExistence type="inferred from homology"/>
<dbReference type="Pfam" id="PF01564">
    <property type="entry name" value="Spermine_synth"/>
    <property type="match status" value="1"/>
</dbReference>
<accession>A0A2Z6NBM5</accession>
<dbReference type="InterPro" id="IPR029063">
    <property type="entry name" value="SAM-dependent_MTases_sf"/>
</dbReference>
<feature type="domain" description="PABS" evidence="5">
    <location>
        <begin position="1"/>
        <end position="174"/>
    </location>
</feature>
<dbReference type="Proteomes" id="UP000242715">
    <property type="component" value="Unassembled WGS sequence"/>
</dbReference>
<evidence type="ECO:0000313" key="6">
    <source>
        <dbReference type="EMBL" id="GAU26707.1"/>
    </source>
</evidence>
<dbReference type="SUPFAM" id="SSF53335">
    <property type="entry name" value="S-adenosyl-L-methionine-dependent methyltransferases"/>
    <property type="match status" value="1"/>
</dbReference>
<evidence type="ECO:0000313" key="7">
    <source>
        <dbReference type="Proteomes" id="UP000242715"/>
    </source>
</evidence>
<comment type="similarity">
    <text evidence="1">Belongs to the spermidine/spermine synthase family.</text>
</comment>
<gene>
    <name evidence="6" type="ORF">TSUD_314840</name>
</gene>
<feature type="active site" description="Proton acceptor" evidence="4">
    <location>
        <position position="135"/>
    </location>
</feature>
<name>A0A2Z6NBM5_TRISU</name>
<dbReference type="PANTHER" id="PTHR43317">
    <property type="entry name" value="THERMOSPERMINE SYNTHASE ACAULIS5"/>
    <property type="match status" value="1"/>
</dbReference>
<evidence type="ECO:0000256" key="1">
    <source>
        <dbReference type="ARBA" id="ARBA00007867"/>
    </source>
</evidence>
<dbReference type="GO" id="GO:0006596">
    <property type="term" value="P:polyamine biosynthetic process"/>
    <property type="evidence" value="ECO:0007669"/>
    <property type="project" value="UniProtKB-UniRule"/>
</dbReference>
<evidence type="ECO:0000259" key="5">
    <source>
        <dbReference type="PROSITE" id="PS51006"/>
    </source>
</evidence>
<evidence type="ECO:0000256" key="2">
    <source>
        <dbReference type="ARBA" id="ARBA00022679"/>
    </source>
</evidence>
<keyword evidence="7" id="KW-1185">Reference proteome</keyword>
<dbReference type="InterPro" id="IPR030374">
    <property type="entry name" value="PABS"/>
</dbReference>
<evidence type="ECO:0000256" key="3">
    <source>
        <dbReference type="ARBA" id="ARBA00023115"/>
    </source>
</evidence>
<organism evidence="6 7">
    <name type="scientific">Trifolium subterraneum</name>
    <name type="common">Subterranean clover</name>
    <dbReference type="NCBI Taxonomy" id="3900"/>
    <lineage>
        <taxon>Eukaryota</taxon>
        <taxon>Viridiplantae</taxon>
        <taxon>Streptophyta</taxon>
        <taxon>Embryophyta</taxon>
        <taxon>Tracheophyta</taxon>
        <taxon>Spermatophyta</taxon>
        <taxon>Magnoliopsida</taxon>
        <taxon>eudicotyledons</taxon>
        <taxon>Gunneridae</taxon>
        <taxon>Pentapetalae</taxon>
        <taxon>rosids</taxon>
        <taxon>fabids</taxon>
        <taxon>Fabales</taxon>
        <taxon>Fabaceae</taxon>
        <taxon>Papilionoideae</taxon>
        <taxon>50 kb inversion clade</taxon>
        <taxon>NPAAA clade</taxon>
        <taxon>Hologalegina</taxon>
        <taxon>IRL clade</taxon>
        <taxon>Trifolieae</taxon>
        <taxon>Trifolium</taxon>
    </lineage>
</organism>